<organism evidence="2">
    <name type="scientific">Eucalyptus grandis</name>
    <name type="common">Flooded gum</name>
    <dbReference type="NCBI Taxonomy" id="71139"/>
    <lineage>
        <taxon>Eukaryota</taxon>
        <taxon>Viridiplantae</taxon>
        <taxon>Streptophyta</taxon>
        <taxon>Embryophyta</taxon>
        <taxon>Tracheophyta</taxon>
        <taxon>Spermatophyta</taxon>
        <taxon>Magnoliopsida</taxon>
        <taxon>eudicotyledons</taxon>
        <taxon>Gunneridae</taxon>
        <taxon>Pentapetalae</taxon>
        <taxon>rosids</taxon>
        <taxon>malvids</taxon>
        <taxon>Myrtales</taxon>
        <taxon>Myrtaceae</taxon>
        <taxon>Myrtoideae</taxon>
        <taxon>Eucalypteae</taxon>
        <taxon>Eucalyptus</taxon>
    </lineage>
</organism>
<evidence type="ECO:0000256" key="1">
    <source>
        <dbReference type="SAM" id="MobiDB-lite"/>
    </source>
</evidence>
<dbReference type="AlphaFoldDB" id="A0A059C4H2"/>
<feature type="region of interest" description="Disordered" evidence="1">
    <location>
        <begin position="1"/>
        <end position="104"/>
    </location>
</feature>
<feature type="compositionally biased region" description="Basic residues" evidence="1">
    <location>
        <begin position="34"/>
        <end position="51"/>
    </location>
</feature>
<name>A0A059C4H2_EUCGR</name>
<reference evidence="2" key="1">
    <citation type="submission" date="2013-07" db="EMBL/GenBank/DDBJ databases">
        <title>The genome of Eucalyptus grandis.</title>
        <authorList>
            <person name="Schmutz J."/>
            <person name="Hayes R."/>
            <person name="Myburg A."/>
            <person name="Tuskan G."/>
            <person name="Grattapaglia D."/>
            <person name="Rokhsar D.S."/>
        </authorList>
    </citation>
    <scope>NUCLEOTIDE SEQUENCE</scope>
    <source>
        <tissue evidence="2">Leaf extractions</tissue>
    </source>
</reference>
<feature type="compositionally biased region" description="Basic residues" evidence="1">
    <location>
        <begin position="11"/>
        <end position="24"/>
    </location>
</feature>
<sequence length="104" mass="12107">MIQTSIGVYRGQRHHIRERRRHPTQQRSPPNFQLHRRLIFHPHTSHLRRSGRSPPANGGYERTERSSSSRNGVPSEPDGDGDRPVEATGYHRRPKPWKLMTILS</sequence>
<dbReference type="EMBL" id="KK198757">
    <property type="protein sequence ID" value="KCW73348.1"/>
    <property type="molecule type" value="Genomic_DNA"/>
</dbReference>
<gene>
    <name evidence="2" type="ORF">EUGRSUZ_E01819</name>
</gene>
<dbReference type="InParanoid" id="A0A059C4H2"/>
<proteinExistence type="predicted"/>
<evidence type="ECO:0000313" key="2">
    <source>
        <dbReference type="EMBL" id="KCW73348.1"/>
    </source>
</evidence>
<protein>
    <submittedName>
        <fullName evidence="2">Uncharacterized protein</fullName>
    </submittedName>
</protein>
<accession>A0A059C4H2</accession>
<dbReference type="Gramene" id="KCW73348">
    <property type="protein sequence ID" value="KCW73348"/>
    <property type="gene ID" value="EUGRSUZ_E01819"/>
</dbReference>